<accession>A0ABV5L5W3</accession>
<evidence type="ECO:0000256" key="2">
    <source>
        <dbReference type="SAM" id="SignalP"/>
    </source>
</evidence>
<comment type="caution">
    <text evidence="4">The sequence shown here is derived from an EMBL/GenBank/DDBJ whole genome shotgun (WGS) entry which is preliminary data.</text>
</comment>
<organism evidence="4 5">
    <name type="scientific">Streptomyces heliomycini</name>
    <dbReference type="NCBI Taxonomy" id="284032"/>
    <lineage>
        <taxon>Bacteria</taxon>
        <taxon>Bacillati</taxon>
        <taxon>Actinomycetota</taxon>
        <taxon>Actinomycetes</taxon>
        <taxon>Kitasatosporales</taxon>
        <taxon>Streptomycetaceae</taxon>
        <taxon>Streptomyces</taxon>
    </lineage>
</organism>
<keyword evidence="1" id="KW-0812">Transmembrane</keyword>
<keyword evidence="1" id="KW-1133">Transmembrane helix</keyword>
<gene>
    <name evidence="4" type="ORF">ACFFUA_08740</name>
</gene>
<dbReference type="EMBL" id="JBHMDI010000015">
    <property type="protein sequence ID" value="MFB9347547.1"/>
    <property type="molecule type" value="Genomic_DNA"/>
</dbReference>
<dbReference type="RefSeq" id="WP_380955084.1">
    <property type="nucleotide sequence ID" value="NZ_JBHMDI010000015.1"/>
</dbReference>
<keyword evidence="1" id="KW-0472">Membrane</keyword>
<evidence type="ECO:0000313" key="4">
    <source>
        <dbReference type="EMBL" id="MFB9347547.1"/>
    </source>
</evidence>
<evidence type="ECO:0000259" key="3">
    <source>
        <dbReference type="Pfam" id="PF14344"/>
    </source>
</evidence>
<feature type="chain" id="PRO_5046555081" evidence="2">
    <location>
        <begin position="31"/>
        <end position="283"/>
    </location>
</feature>
<feature type="transmembrane region" description="Helical" evidence="1">
    <location>
        <begin position="258"/>
        <end position="275"/>
    </location>
</feature>
<sequence length="283" mass="28338">MLNSRNRKIAATTGACALSLALAVPASASASADATAQQDGKASVSVFHGVPGLTVDVYANGDELLPDFKPGTLTEPQPLDPGTYDIEIFANGEGPDGDPAIQKSVDVPAGANATLAAHLDAKGTPTLTAFVNDTSEVPAGQSRLTVRHVAAAPAVDVRAGGKPVIEGLTNPNEKSLEVPAGTVNADVVLAGTDTVAIGPVDLDLAEGAHTVVYAWGSAKDDNLALKTQTISGMASAPNGVNAGESGAMASDNESATVWLAWGAAGAVAVAGLLAARRRRSRSG</sequence>
<dbReference type="InterPro" id="IPR025510">
    <property type="entry name" value="DUF4397"/>
</dbReference>
<reference evidence="4 5" key="1">
    <citation type="submission" date="2024-09" db="EMBL/GenBank/DDBJ databases">
        <authorList>
            <person name="Sun Q."/>
            <person name="Mori K."/>
        </authorList>
    </citation>
    <scope>NUCLEOTIDE SEQUENCE [LARGE SCALE GENOMIC DNA]</scope>
    <source>
        <strain evidence="4 5">JCM 9767</strain>
    </source>
</reference>
<name>A0ABV5L5W3_9ACTN</name>
<evidence type="ECO:0000313" key="5">
    <source>
        <dbReference type="Proteomes" id="UP001589753"/>
    </source>
</evidence>
<dbReference type="Proteomes" id="UP001589753">
    <property type="component" value="Unassembled WGS sequence"/>
</dbReference>
<keyword evidence="5" id="KW-1185">Reference proteome</keyword>
<protein>
    <submittedName>
        <fullName evidence="4">DUF4397 domain-containing protein</fullName>
    </submittedName>
</protein>
<feature type="signal peptide" evidence="2">
    <location>
        <begin position="1"/>
        <end position="30"/>
    </location>
</feature>
<proteinExistence type="predicted"/>
<feature type="domain" description="DUF4397" evidence="3">
    <location>
        <begin position="42"/>
        <end position="158"/>
    </location>
</feature>
<dbReference type="Pfam" id="PF14344">
    <property type="entry name" value="DUF4397"/>
    <property type="match status" value="1"/>
</dbReference>
<keyword evidence="2" id="KW-0732">Signal</keyword>
<evidence type="ECO:0000256" key="1">
    <source>
        <dbReference type="SAM" id="Phobius"/>
    </source>
</evidence>